<evidence type="ECO:0000256" key="2">
    <source>
        <dbReference type="ARBA" id="ARBA00022525"/>
    </source>
</evidence>
<dbReference type="InterPro" id="IPR009003">
    <property type="entry name" value="Peptidase_S1_PA"/>
</dbReference>
<dbReference type="Proteomes" id="UP000700334">
    <property type="component" value="Unassembled WGS sequence"/>
</dbReference>
<dbReference type="PANTHER" id="PTHR24250:SF65">
    <property type="entry name" value="CHYMOTRYPSINOGEN B"/>
    <property type="match status" value="1"/>
</dbReference>
<dbReference type="EMBL" id="JAGFMF010010506">
    <property type="protein sequence ID" value="KAG8525032.1"/>
    <property type="molecule type" value="Genomic_DNA"/>
</dbReference>
<dbReference type="Gene3D" id="2.40.10.10">
    <property type="entry name" value="Trypsin-like serine proteases"/>
    <property type="match status" value="1"/>
</dbReference>
<dbReference type="SUPFAM" id="SSF50494">
    <property type="entry name" value="Trypsin-like serine proteases"/>
    <property type="match status" value="1"/>
</dbReference>
<keyword evidence="10" id="KW-1185">Reference proteome</keyword>
<evidence type="ECO:0000256" key="6">
    <source>
        <dbReference type="ARBA" id="ARBA00023145"/>
    </source>
</evidence>
<dbReference type="PROSITE" id="PS00135">
    <property type="entry name" value="TRYPSIN_SER"/>
    <property type="match status" value="1"/>
</dbReference>
<evidence type="ECO:0000256" key="4">
    <source>
        <dbReference type="ARBA" id="ARBA00022801"/>
    </source>
</evidence>
<evidence type="ECO:0000256" key="1">
    <source>
        <dbReference type="ARBA" id="ARBA00004613"/>
    </source>
</evidence>
<dbReference type="Pfam" id="PF00089">
    <property type="entry name" value="Trypsin"/>
    <property type="match status" value="1"/>
</dbReference>
<proteinExistence type="predicted"/>
<evidence type="ECO:0000313" key="10">
    <source>
        <dbReference type="Proteomes" id="UP000700334"/>
    </source>
</evidence>
<keyword evidence="7" id="KW-1015">Disulfide bond</keyword>
<dbReference type="InterPro" id="IPR033116">
    <property type="entry name" value="TRYPSIN_SER"/>
</dbReference>
<dbReference type="FunFam" id="2.40.10.10:FF:000176">
    <property type="entry name" value="Chymotrypsinogen A"/>
    <property type="match status" value="1"/>
</dbReference>
<gene>
    <name evidence="9" type="ORF">J0S82_013647</name>
</gene>
<dbReference type="GO" id="GO:0004252">
    <property type="term" value="F:serine-type endopeptidase activity"/>
    <property type="evidence" value="ECO:0007669"/>
    <property type="project" value="InterPro"/>
</dbReference>
<comment type="subcellular location">
    <subcellularLocation>
        <location evidence="1">Secreted</location>
    </subcellularLocation>
</comment>
<dbReference type="InterPro" id="IPR043504">
    <property type="entry name" value="Peptidase_S1_PA_chymotrypsin"/>
</dbReference>
<organism evidence="9 10">
    <name type="scientific">Galemys pyrenaicus</name>
    <name type="common">Iberian desman</name>
    <name type="synonym">Pyrenean desman</name>
    <dbReference type="NCBI Taxonomy" id="202257"/>
    <lineage>
        <taxon>Eukaryota</taxon>
        <taxon>Metazoa</taxon>
        <taxon>Chordata</taxon>
        <taxon>Craniata</taxon>
        <taxon>Vertebrata</taxon>
        <taxon>Euteleostomi</taxon>
        <taxon>Mammalia</taxon>
        <taxon>Eutheria</taxon>
        <taxon>Laurasiatheria</taxon>
        <taxon>Eulipotyphla</taxon>
        <taxon>Talpidae</taxon>
        <taxon>Galemys</taxon>
    </lineage>
</organism>
<keyword evidence="2" id="KW-0964">Secreted</keyword>
<keyword evidence="6" id="KW-0865">Zymogen</keyword>
<sequence length="110" mass="11277">MRALTPSGISVVPGTGANKLQQATVPLLSTAQCRNFWSDKITDSVLCAGGNGVSPCMGDSGGPLVCQKDGAWTLVGVVSFVGSSCSTSVPGSYSRVTKNMPWIQGILAEN</sequence>
<comment type="caution">
    <text evidence="9">The sequence shown here is derived from an EMBL/GenBank/DDBJ whole genome shotgun (WGS) entry which is preliminary data.</text>
</comment>
<keyword evidence="3" id="KW-0645">Protease</keyword>
<evidence type="ECO:0000256" key="5">
    <source>
        <dbReference type="ARBA" id="ARBA00022825"/>
    </source>
</evidence>
<reference evidence="9" key="1">
    <citation type="journal article" date="2021" name="Evol. Appl.">
        <title>The genome of the Pyrenean desman and the effects of bottlenecks and inbreeding on the genomic landscape of an endangered species.</title>
        <authorList>
            <person name="Escoda L."/>
            <person name="Castresana J."/>
        </authorList>
    </citation>
    <scope>NUCLEOTIDE SEQUENCE</scope>
    <source>
        <strain evidence="9">IBE-C5619</strain>
    </source>
</reference>
<dbReference type="OrthoDB" id="10002959at2759"/>
<dbReference type="AlphaFoldDB" id="A0A8J6AWL9"/>
<dbReference type="PROSITE" id="PS50240">
    <property type="entry name" value="TRYPSIN_DOM"/>
    <property type="match status" value="1"/>
</dbReference>
<dbReference type="PANTHER" id="PTHR24250">
    <property type="entry name" value="CHYMOTRYPSIN-RELATED"/>
    <property type="match status" value="1"/>
</dbReference>
<accession>A0A8J6AWL9</accession>
<evidence type="ECO:0000256" key="7">
    <source>
        <dbReference type="ARBA" id="ARBA00023157"/>
    </source>
</evidence>
<keyword evidence="4" id="KW-0378">Hydrolase</keyword>
<evidence type="ECO:0000256" key="3">
    <source>
        <dbReference type="ARBA" id="ARBA00022670"/>
    </source>
</evidence>
<dbReference type="InterPro" id="IPR001254">
    <property type="entry name" value="Trypsin_dom"/>
</dbReference>
<dbReference type="GO" id="GO:0005576">
    <property type="term" value="C:extracellular region"/>
    <property type="evidence" value="ECO:0007669"/>
    <property type="project" value="UniProtKB-SubCell"/>
</dbReference>
<keyword evidence="5" id="KW-0720">Serine protease</keyword>
<protein>
    <submittedName>
        <fullName evidence="9">Chymotrypsinogen 2</fullName>
    </submittedName>
</protein>
<feature type="domain" description="Peptidase S1" evidence="8">
    <location>
        <begin position="1"/>
        <end position="108"/>
    </location>
</feature>
<name>A0A8J6AWL9_GALPY</name>
<dbReference type="GO" id="GO:0006508">
    <property type="term" value="P:proteolysis"/>
    <property type="evidence" value="ECO:0007669"/>
    <property type="project" value="UniProtKB-KW"/>
</dbReference>
<evidence type="ECO:0000259" key="8">
    <source>
        <dbReference type="PROSITE" id="PS50240"/>
    </source>
</evidence>
<evidence type="ECO:0000313" key="9">
    <source>
        <dbReference type="EMBL" id="KAG8525032.1"/>
    </source>
</evidence>